<dbReference type="InterPro" id="IPR050469">
    <property type="entry name" value="Diguanylate_Cyclase"/>
</dbReference>
<dbReference type="NCBIfam" id="TIGR00254">
    <property type="entry name" value="GGDEF"/>
    <property type="match status" value="1"/>
</dbReference>
<evidence type="ECO:0000313" key="4">
    <source>
        <dbReference type="EMBL" id="GHD15124.1"/>
    </source>
</evidence>
<evidence type="ECO:0000256" key="1">
    <source>
        <dbReference type="ARBA" id="ARBA00012528"/>
    </source>
</evidence>
<dbReference type="GO" id="GO:0052621">
    <property type="term" value="F:diguanylate cyclase activity"/>
    <property type="evidence" value="ECO:0007669"/>
    <property type="project" value="UniProtKB-EC"/>
</dbReference>
<dbReference type="InterPro" id="IPR029016">
    <property type="entry name" value="GAF-like_dom_sf"/>
</dbReference>
<dbReference type="InterPro" id="IPR003018">
    <property type="entry name" value="GAF"/>
</dbReference>
<evidence type="ECO:0000259" key="3">
    <source>
        <dbReference type="PROSITE" id="PS50887"/>
    </source>
</evidence>
<feature type="domain" description="GGDEF" evidence="3">
    <location>
        <begin position="195"/>
        <end position="328"/>
    </location>
</feature>
<dbReference type="SMART" id="SM00267">
    <property type="entry name" value="GGDEF"/>
    <property type="match status" value="1"/>
</dbReference>
<dbReference type="SUPFAM" id="SSF55073">
    <property type="entry name" value="Nucleotide cyclase"/>
    <property type="match status" value="1"/>
</dbReference>
<dbReference type="FunFam" id="3.30.70.270:FF:000001">
    <property type="entry name" value="Diguanylate cyclase domain protein"/>
    <property type="match status" value="1"/>
</dbReference>
<dbReference type="Pfam" id="PF01590">
    <property type="entry name" value="GAF"/>
    <property type="match status" value="1"/>
</dbReference>
<proteinExistence type="predicted"/>
<dbReference type="Pfam" id="PF00990">
    <property type="entry name" value="GGDEF"/>
    <property type="match status" value="1"/>
</dbReference>
<dbReference type="Gene3D" id="3.30.70.270">
    <property type="match status" value="1"/>
</dbReference>
<name>A0A8J3DRS3_9HYPH</name>
<sequence>MPRLDGGTVDEHLRLAALQSYDILDTPREEAFDRVVRLVRNIFDVPIAFISMIAADRQWTKACIGLPDNNLDRKVTFCRLVLQSGEPVVIPDLSEDDRLKDNPFVTGPAHMRFYAGIPLRTLEGFTLGTLCAIDNKPRSFTPTNLEVLTDLAAIVMHELELRRTAEVDVLTKVLTRRAFNGQAKQVLALMDRQERPSSIIMLDIDRFKSINDTYGHATGDRVLSEVAGICQAQIRSTDLIGRLGGEEFAILLPGSEGKDALRIAEKIRKAIAAARIDVGNVALSATSSFGIATVETEAKDLNALLGLADAGLYMAKSRGRNCVVNLQAEMKMDQQKQA</sequence>
<dbReference type="EC" id="2.7.7.65" evidence="1"/>
<comment type="caution">
    <text evidence="4">The sequence shown here is derived from an EMBL/GenBank/DDBJ whole genome shotgun (WGS) entry which is preliminary data.</text>
</comment>
<dbReference type="Gene3D" id="3.30.450.40">
    <property type="match status" value="1"/>
</dbReference>
<dbReference type="EMBL" id="BMZQ01000002">
    <property type="protein sequence ID" value="GHD15124.1"/>
    <property type="molecule type" value="Genomic_DNA"/>
</dbReference>
<organism evidence="4 5">
    <name type="scientific">Tianweitania populi</name>
    <dbReference type="NCBI Taxonomy" id="1607949"/>
    <lineage>
        <taxon>Bacteria</taxon>
        <taxon>Pseudomonadati</taxon>
        <taxon>Pseudomonadota</taxon>
        <taxon>Alphaproteobacteria</taxon>
        <taxon>Hyphomicrobiales</taxon>
        <taxon>Phyllobacteriaceae</taxon>
        <taxon>Tianweitania</taxon>
    </lineage>
</organism>
<evidence type="ECO:0000313" key="5">
    <source>
        <dbReference type="Proteomes" id="UP000630142"/>
    </source>
</evidence>
<dbReference type="PANTHER" id="PTHR45138">
    <property type="entry name" value="REGULATORY COMPONENTS OF SENSORY TRANSDUCTION SYSTEM"/>
    <property type="match status" value="1"/>
</dbReference>
<reference evidence="4" key="2">
    <citation type="submission" date="2020-09" db="EMBL/GenBank/DDBJ databases">
        <authorList>
            <person name="Sun Q."/>
            <person name="Kim S."/>
        </authorList>
    </citation>
    <scope>NUCLEOTIDE SEQUENCE</scope>
    <source>
        <strain evidence="4">KCTC 42249</strain>
    </source>
</reference>
<dbReference type="PROSITE" id="PS50887">
    <property type="entry name" value="GGDEF"/>
    <property type="match status" value="1"/>
</dbReference>
<dbReference type="Proteomes" id="UP000630142">
    <property type="component" value="Unassembled WGS sequence"/>
</dbReference>
<dbReference type="CDD" id="cd01949">
    <property type="entry name" value="GGDEF"/>
    <property type="match status" value="1"/>
</dbReference>
<dbReference type="InterPro" id="IPR029787">
    <property type="entry name" value="Nucleotide_cyclase"/>
</dbReference>
<comment type="catalytic activity">
    <reaction evidence="2">
        <text>2 GTP = 3',3'-c-di-GMP + 2 diphosphate</text>
        <dbReference type="Rhea" id="RHEA:24898"/>
        <dbReference type="ChEBI" id="CHEBI:33019"/>
        <dbReference type="ChEBI" id="CHEBI:37565"/>
        <dbReference type="ChEBI" id="CHEBI:58805"/>
        <dbReference type="EC" id="2.7.7.65"/>
    </reaction>
</comment>
<keyword evidence="5" id="KW-1185">Reference proteome</keyword>
<dbReference type="SUPFAM" id="SSF55781">
    <property type="entry name" value="GAF domain-like"/>
    <property type="match status" value="1"/>
</dbReference>
<dbReference type="RefSeq" id="WP_189503694.1">
    <property type="nucleotide sequence ID" value="NZ_BMZQ01000002.1"/>
</dbReference>
<dbReference type="SMART" id="SM00065">
    <property type="entry name" value="GAF"/>
    <property type="match status" value="1"/>
</dbReference>
<dbReference type="InterPro" id="IPR043128">
    <property type="entry name" value="Rev_trsase/Diguanyl_cyclase"/>
</dbReference>
<gene>
    <name evidence="4" type="ORF">GCM10016234_21460</name>
</gene>
<dbReference type="AlphaFoldDB" id="A0A8J3DRS3"/>
<evidence type="ECO:0000256" key="2">
    <source>
        <dbReference type="ARBA" id="ARBA00034247"/>
    </source>
</evidence>
<reference evidence="4" key="1">
    <citation type="journal article" date="2014" name="Int. J. Syst. Evol. Microbiol.">
        <title>Complete genome sequence of Corynebacterium casei LMG S-19264T (=DSM 44701T), isolated from a smear-ripened cheese.</title>
        <authorList>
            <consortium name="US DOE Joint Genome Institute (JGI-PGF)"/>
            <person name="Walter F."/>
            <person name="Albersmeier A."/>
            <person name="Kalinowski J."/>
            <person name="Ruckert C."/>
        </authorList>
    </citation>
    <scope>NUCLEOTIDE SEQUENCE</scope>
    <source>
        <strain evidence="4">KCTC 42249</strain>
    </source>
</reference>
<dbReference type="InterPro" id="IPR000160">
    <property type="entry name" value="GGDEF_dom"/>
</dbReference>
<protein>
    <recommendedName>
        <fullName evidence="1">diguanylate cyclase</fullName>
        <ecNumber evidence="1">2.7.7.65</ecNumber>
    </recommendedName>
</protein>
<dbReference type="PANTHER" id="PTHR45138:SF9">
    <property type="entry name" value="DIGUANYLATE CYCLASE DGCM-RELATED"/>
    <property type="match status" value="1"/>
</dbReference>
<accession>A0A8J3DRS3</accession>